<comment type="catalytic activity">
    <reaction evidence="4">
        <text>S-adenosyl-L-homocysteine + H2O + H(+) = S-inosyl-L-homocysteine + NH4(+)</text>
        <dbReference type="Rhea" id="RHEA:20716"/>
        <dbReference type="ChEBI" id="CHEBI:15377"/>
        <dbReference type="ChEBI" id="CHEBI:15378"/>
        <dbReference type="ChEBI" id="CHEBI:28938"/>
        <dbReference type="ChEBI" id="CHEBI:57856"/>
        <dbReference type="ChEBI" id="CHEBI:57985"/>
        <dbReference type="EC" id="3.5.4.28"/>
    </reaction>
</comment>
<evidence type="ECO:0000259" key="5">
    <source>
        <dbReference type="Pfam" id="PF01979"/>
    </source>
</evidence>
<dbReference type="EC" id="3.5.4.28" evidence="4"/>
<feature type="binding site" evidence="4">
    <location>
        <position position="303"/>
    </location>
    <ligand>
        <name>Zn(2+)</name>
        <dbReference type="ChEBI" id="CHEBI:29105"/>
    </ligand>
</feature>
<feature type="binding site" evidence="4">
    <location>
        <position position="188"/>
    </location>
    <ligand>
        <name>substrate</name>
    </ligand>
</feature>
<reference evidence="6" key="1">
    <citation type="submission" date="2020-11" db="EMBL/GenBank/DDBJ databases">
        <title>Halonatronomonas betainensis gen. nov., sp. nov. a novel haloalkaliphilic representative of the family Halanaerobiacae capable of betaine degradation.</title>
        <authorList>
            <person name="Boltyanskaya Y."/>
            <person name="Kevbrin V."/>
            <person name="Detkova E."/>
            <person name="Grouzdev D.S."/>
            <person name="Koziaeva V."/>
            <person name="Zhilina T."/>
        </authorList>
    </citation>
    <scope>NUCLEOTIDE SEQUENCE</scope>
    <source>
        <strain evidence="6">Z-7014</strain>
    </source>
</reference>
<feature type="binding site" evidence="4">
    <location>
        <position position="215"/>
    </location>
    <ligand>
        <name>Zn(2+)</name>
        <dbReference type="ChEBI" id="CHEBI:29105"/>
    </ligand>
</feature>
<keyword evidence="7" id="KW-1185">Reference proteome</keyword>
<dbReference type="GO" id="GO:0090614">
    <property type="term" value="F:5'-methylthioadenosine deaminase activity"/>
    <property type="evidence" value="ECO:0007669"/>
    <property type="project" value="UniProtKB-UniRule"/>
</dbReference>
<evidence type="ECO:0000313" key="6">
    <source>
        <dbReference type="EMBL" id="MBF8436756.1"/>
    </source>
</evidence>
<dbReference type="SUPFAM" id="SSF51556">
    <property type="entry name" value="Metallo-dependent hydrolases"/>
    <property type="match status" value="1"/>
</dbReference>
<dbReference type="PANTHER" id="PTHR43794">
    <property type="entry name" value="AMINOHYDROLASE SSNA-RELATED"/>
    <property type="match status" value="1"/>
</dbReference>
<dbReference type="PANTHER" id="PTHR43794:SF11">
    <property type="entry name" value="AMIDOHYDROLASE-RELATED DOMAIN-CONTAINING PROTEIN"/>
    <property type="match status" value="1"/>
</dbReference>
<accession>A0A931AV84</accession>
<feature type="binding site" evidence="4">
    <location>
        <position position="99"/>
    </location>
    <ligand>
        <name>substrate</name>
    </ligand>
</feature>
<comment type="catalytic activity">
    <reaction evidence="4">
        <text>S-methyl-5'-thioadenosine + H2O + H(+) = S-methyl-5'-thioinosine + NH4(+)</text>
        <dbReference type="Rhea" id="RHEA:25025"/>
        <dbReference type="ChEBI" id="CHEBI:15377"/>
        <dbReference type="ChEBI" id="CHEBI:15378"/>
        <dbReference type="ChEBI" id="CHEBI:17509"/>
        <dbReference type="ChEBI" id="CHEBI:28938"/>
        <dbReference type="ChEBI" id="CHEBI:48595"/>
        <dbReference type="EC" id="3.5.4.31"/>
    </reaction>
</comment>
<name>A0A931AV84_9FIRM</name>
<dbReference type="RefSeq" id="WP_270453667.1">
    <property type="nucleotide sequence ID" value="NZ_JADPIE010000003.1"/>
</dbReference>
<keyword evidence="3 4" id="KW-0862">Zinc</keyword>
<comment type="cofactor">
    <cofactor evidence="4">
        <name>Zn(2+)</name>
        <dbReference type="ChEBI" id="CHEBI:29105"/>
    </cofactor>
    <text evidence="4">Binds 1 zinc ion per subunit.</text>
</comment>
<dbReference type="GO" id="GO:0046872">
    <property type="term" value="F:metal ion binding"/>
    <property type="evidence" value="ECO:0007669"/>
    <property type="project" value="UniProtKB-KW"/>
</dbReference>
<organism evidence="6 7">
    <name type="scientific">Halonatronomonas betaini</name>
    <dbReference type="NCBI Taxonomy" id="2778430"/>
    <lineage>
        <taxon>Bacteria</taxon>
        <taxon>Bacillati</taxon>
        <taxon>Bacillota</taxon>
        <taxon>Clostridia</taxon>
        <taxon>Halanaerobiales</taxon>
        <taxon>Halarsenatibacteraceae</taxon>
        <taxon>Halonatronomonas</taxon>
    </lineage>
</organism>
<comment type="function">
    <text evidence="4">Catalyzes the deamination of 5-methylthioadenosine and S-adenosyl-L-homocysteine into 5-methylthioinosine and S-inosyl-L-homocysteine, respectively. Is also able to deaminate adenosine.</text>
</comment>
<dbReference type="EMBL" id="JADPIE010000003">
    <property type="protein sequence ID" value="MBF8436756.1"/>
    <property type="molecule type" value="Genomic_DNA"/>
</dbReference>
<evidence type="ECO:0000256" key="1">
    <source>
        <dbReference type="ARBA" id="ARBA00022723"/>
    </source>
</evidence>
<dbReference type="EC" id="3.5.4.31" evidence="4"/>
<comment type="similarity">
    <text evidence="4">Belongs to the metallo-dependent hydrolases superfamily. MTA/SAH deaminase family.</text>
</comment>
<dbReference type="InterPro" id="IPR050287">
    <property type="entry name" value="MTA/SAH_deaminase"/>
</dbReference>
<gene>
    <name evidence="4" type="primary">mtaD</name>
    <name evidence="6" type="ORF">I0Q91_06695</name>
</gene>
<evidence type="ECO:0000313" key="7">
    <source>
        <dbReference type="Proteomes" id="UP000621436"/>
    </source>
</evidence>
<sequence length="434" mass="48433">MILIDNFKEAFGTSSNNEGIKNGYILLEGDKIEKIGSINDEDYGIIKDREDVEIIDATGMLVLPGLINTHTHAGMNLLRGYADDYKLHTWLTEKIWPFESRMNEEDIYWGTKLAIIEMIKNGVTTFNDMYFATDRVIDAVRESGIRADLGYGLIEENDGEKGLEESVRLIEMYDGYLNNRVKINLAPHSPYTCSEDYLKEVMKIADKYNSMIHIHVAETKEEVDDLVNDSGKTPVQYLDEIGLFNYHTLAAHGVHLSDNDIKILAENNVHISHNPASNMKLGSGIIRLKELLDAGINVSLGTDGVASNNGLDLIHDVRLASYLQKAVNNDPTVIPLNNILEIVTTNGAKALGNAEIGELKEGKKADVILINTHNKPAYTPDYNSLSNIFYAGSGRDVDTVIIDGRLIMENRELKTLDEDKVYDEVANRADRLSE</sequence>
<feature type="binding site" evidence="4">
    <location>
        <position position="70"/>
    </location>
    <ligand>
        <name>Zn(2+)</name>
        <dbReference type="ChEBI" id="CHEBI:29105"/>
    </ligand>
</feature>
<evidence type="ECO:0000256" key="4">
    <source>
        <dbReference type="HAMAP-Rule" id="MF_01281"/>
    </source>
</evidence>
<dbReference type="Pfam" id="PF01979">
    <property type="entry name" value="Amidohydro_1"/>
    <property type="match status" value="1"/>
</dbReference>
<protein>
    <recommendedName>
        <fullName evidence="4">5-methylthioadenosine/S-adenosylhomocysteine deaminase</fullName>
        <shortName evidence="4">MTA/SAH deaminase</shortName>
        <ecNumber evidence="4">3.5.4.28</ecNumber>
        <ecNumber evidence="4">3.5.4.31</ecNumber>
    </recommendedName>
</protein>
<feature type="binding site" evidence="4">
    <location>
        <position position="218"/>
    </location>
    <ligand>
        <name>substrate</name>
    </ligand>
</feature>
<dbReference type="CDD" id="cd01298">
    <property type="entry name" value="ATZ_TRZ_like"/>
    <property type="match status" value="1"/>
</dbReference>
<comment type="caution">
    <text evidence="4">Lacks conserved residue(s) required for the propagation of feature annotation.</text>
</comment>
<comment type="caution">
    <text evidence="6">The sequence shown here is derived from an EMBL/GenBank/DDBJ whole genome shotgun (WGS) entry which is preliminary data.</text>
</comment>
<keyword evidence="1 4" id="KW-0479">Metal-binding</keyword>
<dbReference type="FunFam" id="3.20.20.140:FF:000014">
    <property type="entry name" value="5-methylthioadenosine/S-adenosylhomocysteine deaminase"/>
    <property type="match status" value="1"/>
</dbReference>
<dbReference type="InterPro" id="IPR006680">
    <property type="entry name" value="Amidohydro-rel"/>
</dbReference>
<evidence type="ECO:0000256" key="3">
    <source>
        <dbReference type="ARBA" id="ARBA00022833"/>
    </source>
</evidence>
<evidence type="ECO:0000256" key="2">
    <source>
        <dbReference type="ARBA" id="ARBA00022801"/>
    </source>
</evidence>
<dbReference type="HAMAP" id="MF_01281">
    <property type="entry name" value="MTA_SAH_deamin"/>
    <property type="match status" value="1"/>
</dbReference>
<feature type="domain" description="Amidohydrolase-related" evidence="5">
    <location>
        <begin position="61"/>
        <end position="406"/>
    </location>
</feature>
<feature type="binding site" evidence="4">
    <location>
        <position position="72"/>
    </location>
    <ligand>
        <name>Zn(2+)</name>
        <dbReference type="ChEBI" id="CHEBI:29105"/>
    </ligand>
</feature>
<dbReference type="SUPFAM" id="SSF51338">
    <property type="entry name" value="Composite domain of metallo-dependent hydrolases"/>
    <property type="match status" value="1"/>
</dbReference>
<dbReference type="Gene3D" id="3.20.20.140">
    <property type="entry name" value="Metal-dependent hydrolases"/>
    <property type="match status" value="1"/>
</dbReference>
<proteinExistence type="inferred from homology"/>
<dbReference type="InterPro" id="IPR023512">
    <property type="entry name" value="Deaminase_MtaD/DadD"/>
</dbReference>
<feature type="binding site" evidence="4">
    <location>
        <position position="303"/>
    </location>
    <ligand>
        <name>substrate</name>
    </ligand>
</feature>
<dbReference type="AlphaFoldDB" id="A0A931AV84"/>
<dbReference type="InterPro" id="IPR032466">
    <property type="entry name" value="Metal_Hydrolase"/>
</dbReference>
<dbReference type="Proteomes" id="UP000621436">
    <property type="component" value="Unassembled WGS sequence"/>
</dbReference>
<dbReference type="Gene3D" id="2.30.40.10">
    <property type="entry name" value="Urease, subunit C, domain 1"/>
    <property type="match status" value="1"/>
</dbReference>
<keyword evidence="2 4" id="KW-0378">Hydrolase</keyword>
<dbReference type="GO" id="GO:0050270">
    <property type="term" value="F:S-adenosylhomocysteine deaminase activity"/>
    <property type="evidence" value="ECO:0007669"/>
    <property type="project" value="UniProtKB-UniRule"/>
</dbReference>
<dbReference type="InterPro" id="IPR011059">
    <property type="entry name" value="Metal-dep_hydrolase_composite"/>
</dbReference>